<reference evidence="1 2" key="1">
    <citation type="submission" date="2019-08" db="EMBL/GenBank/DDBJ databases">
        <title>In-depth cultivation of the pig gut microbiome towards novel bacterial diversity and tailored functional studies.</title>
        <authorList>
            <person name="Wylensek D."/>
            <person name="Hitch T.C.A."/>
            <person name="Clavel T."/>
        </authorList>
    </citation>
    <scope>NUCLEOTIDE SEQUENCE [LARGE SCALE GENOMIC DNA]</scope>
    <source>
        <strain evidence="1 2">WCA-389-WT-23D1</strain>
    </source>
</reference>
<sequence length="192" mass="21828">MRYEKQIVLERELLETVERLLRTVPNDESTCMGEEETISVTVQFANGFEMDIKCCGVQYEEGGDNTPWTEAVLFKNGSECGCTEPCTDFGPTNGTPAVWVLTYQPNRNIRDEDEYVVTILPERTDEDLVQLAFVEYEKDSLGMITYFLVPVGWLKQQIGERSLSDFLCKYSVIEASELLEKAQKEGVLGRIL</sequence>
<keyword evidence="2" id="KW-1185">Reference proteome</keyword>
<gene>
    <name evidence="1" type="ORF">FYJ39_08325</name>
</gene>
<proteinExistence type="predicted"/>
<protein>
    <submittedName>
        <fullName evidence="1">Uncharacterized protein</fullName>
    </submittedName>
</protein>
<organism evidence="1 2">
    <name type="scientific">Clostridium porci</name>
    <dbReference type="NCBI Taxonomy" id="2605778"/>
    <lineage>
        <taxon>Bacteria</taxon>
        <taxon>Bacillati</taxon>
        <taxon>Bacillota</taxon>
        <taxon>Clostridia</taxon>
        <taxon>Eubacteriales</taxon>
        <taxon>Clostridiaceae</taxon>
        <taxon>Clostridium</taxon>
    </lineage>
</organism>
<dbReference type="AlphaFoldDB" id="A0A7X2NKY1"/>
<evidence type="ECO:0000313" key="1">
    <source>
        <dbReference type="EMBL" id="MSS36576.1"/>
    </source>
</evidence>
<dbReference type="RefSeq" id="WP_154472019.1">
    <property type="nucleotide sequence ID" value="NZ_VUMD01000006.1"/>
</dbReference>
<comment type="caution">
    <text evidence="1">The sequence shown here is derived from an EMBL/GenBank/DDBJ whole genome shotgun (WGS) entry which is preliminary data.</text>
</comment>
<evidence type="ECO:0000313" key="2">
    <source>
        <dbReference type="Proteomes" id="UP000429958"/>
    </source>
</evidence>
<accession>A0A7X2NKY1</accession>
<dbReference type="EMBL" id="VUMD01000006">
    <property type="protein sequence ID" value="MSS36576.1"/>
    <property type="molecule type" value="Genomic_DNA"/>
</dbReference>
<dbReference type="Proteomes" id="UP000429958">
    <property type="component" value="Unassembled WGS sequence"/>
</dbReference>
<name>A0A7X2NKY1_9CLOT</name>